<reference evidence="9 10" key="1">
    <citation type="submission" date="2018-05" db="EMBL/GenBank/DDBJ databases">
        <title>Genomic Encyclopedia of Type Strains, Phase IV (KMG-IV): sequencing the most valuable type-strain genomes for metagenomic binning, comparative biology and taxonomic classification.</title>
        <authorList>
            <person name="Goeker M."/>
        </authorList>
    </citation>
    <scope>NUCLEOTIDE SEQUENCE [LARGE SCALE GENOMIC DNA]</scope>
    <source>
        <strain evidence="9 10">JC118</strain>
    </source>
</reference>
<feature type="transmembrane region" description="Helical" evidence="6">
    <location>
        <begin position="6"/>
        <end position="28"/>
    </location>
</feature>
<dbReference type="RefSeq" id="WP_022938224.1">
    <property type="nucleotide sequence ID" value="NZ_BAABZA010000012.1"/>
</dbReference>
<dbReference type="Proteomes" id="UP000247612">
    <property type="component" value="Unassembled WGS sequence"/>
</dbReference>
<dbReference type="EMBL" id="JALDAW010000002">
    <property type="protein sequence ID" value="MDY5166766.1"/>
    <property type="molecule type" value="Genomic_DNA"/>
</dbReference>
<dbReference type="InterPro" id="IPR015414">
    <property type="entry name" value="TMEM64"/>
</dbReference>
<dbReference type="Proteomes" id="UP001276902">
    <property type="component" value="Unassembled WGS sequence"/>
</dbReference>
<evidence type="ECO:0000256" key="6">
    <source>
        <dbReference type="RuleBase" id="RU366058"/>
    </source>
</evidence>
<feature type="transmembrane region" description="Helical" evidence="6">
    <location>
        <begin position="82"/>
        <end position="107"/>
    </location>
</feature>
<proteinExistence type="inferred from homology"/>
<dbReference type="GeneID" id="94442494"/>
<keyword evidence="3 6" id="KW-0812">Transmembrane</keyword>
<evidence type="ECO:0000313" key="9">
    <source>
        <dbReference type="EMBL" id="PXX80661.1"/>
    </source>
</evidence>
<comment type="subcellular location">
    <subcellularLocation>
        <location evidence="1 6">Cell membrane</location>
        <topology evidence="1 6">Multi-pass membrane protein</topology>
    </subcellularLocation>
</comment>
<dbReference type="PANTHER" id="PTHR12677:SF59">
    <property type="entry name" value="GOLGI APPARATUS MEMBRANE PROTEIN TVP38-RELATED"/>
    <property type="match status" value="1"/>
</dbReference>
<comment type="similarity">
    <text evidence="6">Belongs to the TVP38/TMEM64 family.</text>
</comment>
<comment type="caution">
    <text evidence="9">The sequence shown here is derived from an EMBL/GenBank/DDBJ whole genome shotgun (WGS) entry which is preliminary data.</text>
</comment>
<sequence length="232" mass="25414">MKQVDRNIFKGICAVIAGGLILLGLIYYGKDLFNLLSNMDQMKAFLEQFGASSMLVGILLYAAQILIAILPGEIIEVLFGVLYGSIGGMAFCLVGNLIGSTLIFLLTKRYGKKFVQRFISEEKMDKISFFKDESRLNAVTFILFLIPGTPKDIFTYLLGLTNMKLSTFLLISSIARIPSIYSSTLVGANLGSNMLAQAILIYAITGIFSLGGYLFYRFVFQKKAAGAQTSGI</sequence>
<feature type="transmembrane region" description="Helical" evidence="6">
    <location>
        <begin position="49"/>
        <end position="70"/>
    </location>
</feature>
<evidence type="ECO:0000256" key="1">
    <source>
        <dbReference type="ARBA" id="ARBA00004651"/>
    </source>
</evidence>
<keyword evidence="2 6" id="KW-1003">Cell membrane</keyword>
<evidence type="ECO:0000313" key="8">
    <source>
        <dbReference type="EMBL" id="MDY5166766.1"/>
    </source>
</evidence>
<feature type="transmembrane region" description="Helical" evidence="6">
    <location>
        <begin position="195"/>
        <end position="216"/>
    </location>
</feature>
<dbReference type="PANTHER" id="PTHR12677">
    <property type="entry name" value="GOLGI APPARATUS MEMBRANE PROTEIN TVP38-RELATED"/>
    <property type="match status" value="1"/>
</dbReference>
<accession>A0A318KS55</accession>
<dbReference type="EMBL" id="QJKH01000003">
    <property type="protein sequence ID" value="PXX80661.1"/>
    <property type="molecule type" value="Genomic_DNA"/>
</dbReference>
<feature type="domain" description="VTT" evidence="7">
    <location>
        <begin position="70"/>
        <end position="188"/>
    </location>
</feature>
<evidence type="ECO:0000256" key="2">
    <source>
        <dbReference type="ARBA" id="ARBA00022475"/>
    </source>
</evidence>
<dbReference type="InterPro" id="IPR032816">
    <property type="entry name" value="VTT_dom"/>
</dbReference>
<organism evidence="9 10">
    <name type="scientific">Dielma fastidiosa</name>
    <dbReference type="NCBI Taxonomy" id="1034346"/>
    <lineage>
        <taxon>Bacteria</taxon>
        <taxon>Bacillati</taxon>
        <taxon>Bacillota</taxon>
        <taxon>Erysipelotrichia</taxon>
        <taxon>Erysipelotrichales</taxon>
        <taxon>Erysipelotrichaceae</taxon>
        <taxon>Dielma</taxon>
    </lineage>
</organism>
<evidence type="ECO:0000256" key="3">
    <source>
        <dbReference type="ARBA" id="ARBA00022692"/>
    </source>
</evidence>
<reference evidence="8" key="2">
    <citation type="submission" date="2022-03" db="EMBL/GenBank/DDBJ databases">
        <title>First case of bacteraemia caused by Dielma fastidiosa in a patient hospitalised with diverticulitis.</title>
        <authorList>
            <person name="Forman-Ankjaer B."/>
            <person name="Hvid-Jensen F."/>
            <person name="Kobel C.M."/>
            <person name="Greve T."/>
        </authorList>
    </citation>
    <scope>NUCLEOTIDE SEQUENCE</scope>
    <source>
        <strain evidence="8">AUH_DF_2021</strain>
    </source>
</reference>
<comment type="caution">
    <text evidence="6">Lacks conserved residue(s) required for the propagation of feature annotation.</text>
</comment>
<evidence type="ECO:0000313" key="10">
    <source>
        <dbReference type="Proteomes" id="UP000247612"/>
    </source>
</evidence>
<evidence type="ECO:0000259" key="7">
    <source>
        <dbReference type="Pfam" id="PF09335"/>
    </source>
</evidence>
<dbReference type="Pfam" id="PF09335">
    <property type="entry name" value="VTT_dom"/>
    <property type="match status" value="1"/>
</dbReference>
<evidence type="ECO:0000256" key="5">
    <source>
        <dbReference type="ARBA" id="ARBA00023136"/>
    </source>
</evidence>
<dbReference type="OrthoDB" id="3173541at2"/>
<keyword evidence="5 6" id="KW-0472">Membrane</keyword>
<gene>
    <name evidence="9" type="ORF">DES51_103257</name>
    <name evidence="8" type="ORF">MQE39_01320</name>
</gene>
<keyword evidence="10" id="KW-1185">Reference proteome</keyword>
<evidence type="ECO:0000256" key="4">
    <source>
        <dbReference type="ARBA" id="ARBA00022989"/>
    </source>
</evidence>
<protein>
    <recommendedName>
        <fullName evidence="6">TVP38/TMEM64 family membrane protein</fullName>
    </recommendedName>
</protein>
<dbReference type="STRING" id="1034346.GCA_000313565_01919"/>
<dbReference type="AlphaFoldDB" id="A0A318KS55"/>
<dbReference type="GO" id="GO:0005886">
    <property type="term" value="C:plasma membrane"/>
    <property type="evidence" value="ECO:0007669"/>
    <property type="project" value="UniProtKB-SubCell"/>
</dbReference>
<name>A0A318KS55_9FIRM</name>
<keyword evidence="4 6" id="KW-1133">Transmembrane helix</keyword>